<feature type="transmembrane region" description="Helical" evidence="1">
    <location>
        <begin position="90"/>
        <end position="108"/>
    </location>
</feature>
<sequence length="431" mass="49668">MNATPQTDEINLLEFLSKISPNQNPYIQVMHYLENLSTPPSLPHWAQITLKFIIACHVLMWLQSWYLLYVRLRTGVFRLITITRLGLWRLDVPNMSGLAYFLYPPLVIADLTLQQKIDHGKRDMTDRIPLFGSFLWVCLCQCISAYWDKRQSALSKRTQRQKLPAYVIIPLNFLFIAILSWVIPFVVYLLCQSNYEYKQTRQLINQILMSLKDLSLTYNPQNFQSSTLLITLEPARQVLTHEKKMATFLRTALMIGLGDLIVLCLLYAPLLRKSFSTIQKQTEDFAFEGPNSNEQSKKLAHIKHRARQEYMTLLIHGLIVYLTALTFIPILIWQTSLRGFSFMRSQKWATITQIGMHGPFAITGNVIVFLLNLQARRLLDSYFIQKNLSSTISKSPPNPIQLDLCGGSTNYVDLDTPPSSATLFEKILENK</sequence>
<comment type="caution">
    <text evidence="2">The sequence shown here is derived from an EMBL/GenBank/DDBJ whole genome shotgun (WGS) entry which is preliminary data.</text>
</comment>
<keyword evidence="1" id="KW-0812">Transmembrane</keyword>
<keyword evidence="1" id="KW-0472">Membrane</keyword>
<evidence type="ECO:0000256" key="1">
    <source>
        <dbReference type="SAM" id="Phobius"/>
    </source>
</evidence>
<protein>
    <submittedName>
        <fullName evidence="2">Uncharacterized protein</fullName>
    </submittedName>
</protein>
<dbReference type="OrthoDB" id="2503731at2759"/>
<feature type="transmembrane region" description="Helical" evidence="1">
    <location>
        <begin position="48"/>
        <end position="69"/>
    </location>
</feature>
<reference evidence="2" key="1">
    <citation type="submission" date="2021-03" db="EMBL/GenBank/DDBJ databases">
        <title>Draft genome sequence of rust myrtle Austropuccinia psidii MF-1, a brazilian biotype.</title>
        <authorList>
            <person name="Quecine M.C."/>
            <person name="Pachon D.M.R."/>
            <person name="Bonatelli M.L."/>
            <person name="Correr F.H."/>
            <person name="Franceschini L.M."/>
            <person name="Leite T.F."/>
            <person name="Margarido G.R.A."/>
            <person name="Almeida C.A."/>
            <person name="Ferrarezi J.A."/>
            <person name="Labate C.A."/>
        </authorList>
    </citation>
    <scope>NUCLEOTIDE SEQUENCE</scope>
    <source>
        <strain evidence="2">MF-1</strain>
    </source>
</reference>
<proteinExistence type="predicted"/>
<dbReference type="Proteomes" id="UP000765509">
    <property type="component" value="Unassembled WGS sequence"/>
</dbReference>
<feature type="transmembrane region" description="Helical" evidence="1">
    <location>
        <begin position="313"/>
        <end position="334"/>
    </location>
</feature>
<accession>A0A9Q3IBL6</accession>
<feature type="transmembrane region" description="Helical" evidence="1">
    <location>
        <begin position="167"/>
        <end position="190"/>
    </location>
</feature>
<feature type="transmembrane region" description="Helical" evidence="1">
    <location>
        <begin position="128"/>
        <end position="147"/>
    </location>
</feature>
<keyword evidence="3" id="KW-1185">Reference proteome</keyword>
<dbReference type="EMBL" id="AVOT02038054">
    <property type="protein sequence ID" value="MBW0532839.1"/>
    <property type="molecule type" value="Genomic_DNA"/>
</dbReference>
<gene>
    <name evidence="2" type="ORF">O181_072554</name>
</gene>
<feature type="transmembrane region" description="Helical" evidence="1">
    <location>
        <begin position="354"/>
        <end position="373"/>
    </location>
</feature>
<evidence type="ECO:0000313" key="3">
    <source>
        <dbReference type="Proteomes" id="UP000765509"/>
    </source>
</evidence>
<keyword evidence="1" id="KW-1133">Transmembrane helix</keyword>
<organism evidence="2 3">
    <name type="scientific">Austropuccinia psidii MF-1</name>
    <dbReference type="NCBI Taxonomy" id="1389203"/>
    <lineage>
        <taxon>Eukaryota</taxon>
        <taxon>Fungi</taxon>
        <taxon>Dikarya</taxon>
        <taxon>Basidiomycota</taxon>
        <taxon>Pucciniomycotina</taxon>
        <taxon>Pucciniomycetes</taxon>
        <taxon>Pucciniales</taxon>
        <taxon>Sphaerophragmiaceae</taxon>
        <taxon>Austropuccinia</taxon>
    </lineage>
</organism>
<dbReference type="AlphaFoldDB" id="A0A9Q3IBL6"/>
<feature type="transmembrane region" description="Helical" evidence="1">
    <location>
        <begin position="248"/>
        <end position="270"/>
    </location>
</feature>
<name>A0A9Q3IBL6_9BASI</name>
<evidence type="ECO:0000313" key="2">
    <source>
        <dbReference type="EMBL" id="MBW0532839.1"/>
    </source>
</evidence>